<keyword evidence="2" id="KW-1185">Reference proteome</keyword>
<accession>A0A2Z7A9P2</accession>
<organism evidence="1 2">
    <name type="scientific">Dorcoceras hygrometricum</name>
    <dbReference type="NCBI Taxonomy" id="472368"/>
    <lineage>
        <taxon>Eukaryota</taxon>
        <taxon>Viridiplantae</taxon>
        <taxon>Streptophyta</taxon>
        <taxon>Embryophyta</taxon>
        <taxon>Tracheophyta</taxon>
        <taxon>Spermatophyta</taxon>
        <taxon>Magnoliopsida</taxon>
        <taxon>eudicotyledons</taxon>
        <taxon>Gunneridae</taxon>
        <taxon>Pentapetalae</taxon>
        <taxon>asterids</taxon>
        <taxon>lamiids</taxon>
        <taxon>Lamiales</taxon>
        <taxon>Gesneriaceae</taxon>
        <taxon>Didymocarpoideae</taxon>
        <taxon>Trichosporeae</taxon>
        <taxon>Loxocarpinae</taxon>
        <taxon>Dorcoceras</taxon>
    </lineage>
</organism>
<dbReference type="AlphaFoldDB" id="A0A2Z7A9P2"/>
<evidence type="ECO:0000313" key="1">
    <source>
        <dbReference type="EMBL" id="KZV18442.1"/>
    </source>
</evidence>
<evidence type="ECO:0000313" key="2">
    <source>
        <dbReference type="Proteomes" id="UP000250235"/>
    </source>
</evidence>
<dbReference type="Proteomes" id="UP000250235">
    <property type="component" value="Unassembled WGS sequence"/>
</dbReference>
<proteinExistence type="predicted"/>
<dbReference type="GO" id="GO:0016874">
    <property type="term" value="F:ligase activity"/>
    <property type="evidence" value="ECO:0007669"/>
    <property type="project" value="UniProtKB-KW"/>
</dbReference>
<sequence length="106" mass="12303">MTHVLERKVNAVSSKENVRCEFVYGSSELNLLYLPFFRKWKDLLEYFDYSDPRCNPILRPAAARTLSNHCTPAASCECLTHFFTTLVRKSTDTSLTSQCKRQHRIV</sequence>
<keyword evidence="1" id="KW-0436">Ligase</keyword>
<name>A0A2Z7A9P2_9LAMI</name>
<dbReference type="EMBL" id="KV017457">
    <property type="protein sequence ID" value="KZV18442.1"/>
    <property type="molecule type" value="Genomic_DNA"/>
</dbReference>
<reference evidence="1 2" key="1">
    <citation type="journal article" date="2015" name="Proc. Natl. Acad. Sci. U.S.A.">
        <title>The resurrection genome of Boea hygrometrica: A blueprint for survival of dehydration.</title>
        <authorList>
            <person name="Xiao L."/>
            <person name="Yang G."/>
            <person name="Zhang L."/>
            <person name="Yang X."/>
            <person name="Zhao S."/>
            <person name="Ji Z."/>
            <person name="Zhou Q."/>
            <person name="Hu M."/>
            <person name="Wang Y."/>
            <person name="Chen M."/>
            <person name="Xu Y."/>
            <person name="Jin H."/>
            <person name="Xiao X."/>
            <person name="Hu G."/>
            <person name="Bao F."/>
            <person name="Hu Y."/>
            <person name="Wan P."/>
            <person name="Li L."/>
            <person name="Deng X."/>
            <person name="Kuang T."/>
            <person name="Xiang C."/>
            <person name="Zhu J.K."/>
            <person name="Oliver M.J."/>
            <person name="He Y."/>
        </authorList>
    </citation>
    <scope>NUCLEOTIDE SEQUENCE [LARGE SCALE GENOMIC DNA]</scope>
    <source>
        <strain evidence="2">cv. XS01</strain>
    </source>
</reference>
<protein>
    <submittedName>
        <fullName evidence="1">Glycine--tRNA ligase 1, mitochondrial</fullName>
    </submittedName>
</protein>
<gene>
    <name evidence="1" type="ORF">F511_26334</name>
</gene>